<dbReference type="Proteomes" id="UP000751190">
    <property type="component" value="Unassembled WGS sequence"/>
</dbReference>
<proteinExistence type="predicted"/>
<evidence type="ECO:0000313" key="2">
    <source>
        <dbReference type="EMBL" id="KAG8458952.1"/>
    </source>
</evidence>
<feature type="signal peptide" evidence="1">
    <location>
        <begin position="1"/>
        <end position="23"/>
    </location>
</feature>
<comment type="caution">
    <text evidence="2">The sequence shown here is derived from an EMBL/GenBank/DDBJ whole genome shotgun (WGS) entry which is preliminary data.</text>
</comment>
<dbReference type="OrthoDB" id="504123at2759"/>
<evidence type="ECO:0000256" key="1">
    <source>
        <dbReference type="SAM" id="SignalP"/>
    </source>
</evidence>
<evidence type="ECO:0000313" key="3">
    <source>
        <dbReference type="Proteomes" id="UP000751190"/>
    </source>
</evidence>
<dbReference type="EMBL" id="JAGTXO010000046">
    <property type="protein sequence ID" value="KAG8458952.1"/>
    <property type="molecule type" value="Genomic_DNA"/>
</dbReference>
<name>A0A8J5X9B9_DIALT</name>
<keyword evidence="3" id="KW-1185">Reference proteome</keyword>
<gene>
    <name evidence="2" type="ORF">KFE25_004286</name>
</gene>
<protein>
    <recommendedName>
        <fullName evidence="4">SGNH/GDSL hydrolase family protein</fullName>
    </recommendedName>
</protein>
<keyword evidence="1" id="KW-0732">Signal</keyword>
<feature type="chain" id="PRO_5035290542" description="SGNH/GDSL hydrolase family protein" evidence="1">
    <location>
        <begin position="24"/>
        <end position="386"/>
    </location>
</feature>
<organism evidence="2 3">
    <name type="scientific">Diacronema lutheri</name>
    <name type="common">Unicellular marine alga</name>
    <name type="synonym">Monochrysis lutheri</name>
    <dbReference type="NCBI Taxonomy" id="2081491"/>
    <lineage>
        <taxon>Eukaryota</taxon>
        <taxon>Haptista</taxon>
        <taxon>Haptophyta</taxon>
        <taxon>Pavlovophyceae</taxon>
        <taxon>Pavlovales</taxon>
        <taxon>Pavlovaceae</taxon>
        <taxon>Diacronema</taxon>
    </lineage>
</organism>
<accession>A0A8J5X9B9</accession>
<reference evidence="2" key="1">
    <citation type="submission" date="2021-05" db="EMBL/GenBank/DDBJ databases">
        <title>The genome of the haptophyte Pavlova lutheri (Diacronema luteri, Pavlovales) - a model for lipid biosynthesis in eukaryotic algae.</title>
        <authorList>
            <person name="Hulatt C.J."/>
            <person name="Posewitz M.C."/>
        </authorList>
    </citation>
    <scope>NUCLEOTIDE SEQUENCE</scope>
    <source>
        <strain evidence="2">NIVA-4/92</strain>
    </source>
</reference>
<evidence type="ECO:0008006" key="4">
    <source>
        <dbReference type="Google" id="ProtNLM"/>
    </source>
</evidence>
<sequence>MTIGLRALAALVVLGCTTGGAPAARCEPAAYLERGAWRKLPPGPLALPPRCVPDPAAELTPMDYTAARYACNDSAPDAPANPPPRPRFEWHAERPCAQRPWARLFRPNRTVWIVGDSMSMQTALVLHCSLAGAVPAGVDTRWRAPAWTSLIPRSRRDVHNKRTSVCAHLGADGQRLCFLVAGTASAPTVADVLQLAIAHGQARAHDLALVNSGAWQMGRVSGDAYQRRMVAALIRLSRHADCPRLFWRESYAQHFPTPDGVFTRKSGFNSLVNCTSLPTVQPPVLAEIAAQLRAQAHIHVLPTWRLTQGVPAAHRGNGDCSHYCNWVGVLQATLDAFAHADVDGAEGGHSHSTSDHTRRRRLGALEAMNSIQARTVLRVAGPLGAP</sequence>
<dbReference type="AlphaFoldDB" id="A0A8J5X9B9"/>